<reference evidence="1" key="1">
    <citation type="submission" date="2020-07" db="EMBL/GenBank/DDBJ databases">
        <title>Multicomponent nature underlies the extraordinary mechanical properties of spider dragline silk.</title>
        <authorList>
            <person name="Kono N."/>
            <person name="Nakamura H."/>
            <person name="Mori M."/>
            <person name="Yoshida Y."/>
            <person name="Ohtoshi R."/>
            <person name="Malay A.D."/>
            <person name="Moran D.A.P."/>
            <person name="Tomita M."/>
            <person name="Numata K."/>
            <person name="Arakawa K."/>
        </authorList>
    </citation>
    <scope>NUCLEOTIDE SEQUENCE</scope>
</reference>
<accession>A0A8X6KCU9</accession>
<organism evidence="1 2">
    <name type="scientific">Trichonephila clavata</name>
    <name type="common">Joro spider</name>
    <name type="synonym">Nephila clavata</name>
    <dbReference type="NCBI Taxonomy" id="2740835"/>
    <lineage>
        <taxon>Eukaryota</taxon>
        <taxon>Metazoa</taxon>
        <taxon>Ecdysozoa</taxon>
        <taxon>Arthropoda</taxon>
        <taxon>Chelicerata</taxon>
        <taxon>Arachnida</taxon>
        <taxon>Araneae</taxon>
        <taxon>Araneomorphae</taxon>
        <taxon>Entelegynae</taxon>
        <taxon>Araneoidea</taxon>
        <taxon>Nephilidae</taxon>
        <taxon>Trichonephila</taxon>
    </lineage>
</organism>
<dbReference type="EMBL" id="BMAO01000625">
    <property type="protein sequence ID" value="GFQ68058.1"/>
    <property type="molecule type" value="Genomic_DNA"/>
</dbReference>
<evidence type="ECO:0000313" key="1">
    <source>
        <dbReference type="EMBL" id="GFQ68058.1"/>
    </source>
</evidence>
<proteinExistence type="predicted"/>
<comment type="caution">
    <text evidence="1">The sequence shown here is derived from an EMBL/GenBank/DDBJ whole genome shotgun (WGS) entry which is preliminary data.</text>
</comment>
<dbReference type="Proteomes" id="UP000887116">
    <property type="component" value="Unassembled WGS sequence"/>
</dbReference>
<protein>
    <submittedName>
        <fullName evidence="1">Uncharacterized protein</fullName>
    </submittedName>
</protein>
<gene>
    <name evidence="1" type="ORF">TNCT_179891</name>
</gene>
<dbReference type="AlphaFoldDB" id="A0A8X6KCU9"/>
<sequence>MEEYVTKMMDIDKGFNNQMTETVKKLEEETASIMEKIAFLEGPAEQVLRLPKLITSVTKSSIKQLNAFQLPRKTVKIAVDSEENVKNIATKNSFAVLNSENKDVKDVTPAASKIRPIMMKLFPNYNLILQDLRRSHP</sequence>
<keyword evidence="2" id="KW-1185">Reference proteome</keyword>
<evidence type="ECO:0000313" key="2">
    <source>
        <dbReference type="Proteomes" id="UP000887116"/>
    </source>
</evidence>
<name>A0A8X6KCU9_TRICU</name>